<feature type="domain" description="SGNH" evidence="3">
    <location>
        <begin position="419"/>
        <end position="658"/>
    </location>
</feature>
<feature type="domain" description="Acyltransferase 3" evidence="2">
    <location>
        <begin position="17"/>
        <end position="337"/>
    </location>
</feature>
<dbReference type="InterPro" id="IPR002656">
    <property type="entry name" value="Acyl_transf_3_dom"/>
</dbReference>
<name>A0A2T5MIF5_9GAMM</name>
<dbReference type="GO" id="GO:0016747">
    <property type="term" value="F:acyltransferase activity, transferring groups other than amino-acyl groups"/>
    <property type="evidence" value="ECO:0007669"/>
    <property type="project" value="InterPro"/>
</dbReference>
<proteinExistence type="predicted"/>
<dbReference type="PANTHER" id="PTHR23028">
    <property type="entry name" value="ACETYLTRANSFERASE"/>
    <property type="match status" value="1"/>
</dbReference>
<comment type="caution">
    <text evidence="4">The sequence shown here is derived from an EMBL/GenBank/DDBJ whole genome shotgun (WGS) entry which is preliminary data.</text>
</comment>
<dbReference type="GO" id="GO:0016020">
    <property type="term" value="C:membrane"/>
    <property type="evidence" value="ECO:0007669"/>
    <property type="project" value="TreeGrafter"/>
</dbReference>
<feature type="transmembrane region" description="Helical" evidence="1">
    <location>
        <begin position="256"/>
        <end position="275"/>
    </location>
</feature>
<feature type="transmembrane region" description="Helical" evidence="1">
    <location>
        <begin position="319"/>
        <end position="337"/>
    </location>
</feature>
<keyword evidence="4" id="KW-0012">Acyltransferase</keyword>
<evidence type="ECO:0000259" key="2">
    <source>
        <dbReference type="Pfam" id="PF01757"/>
    </source>
</evidence>
<gene>
    <name evidence="4" type="ORF">CJD38_06850</name>
</gene>
<evidence type="ECO:0000313" key="4">
    <source>
        <dbReference type="EMBL" id="PTU32361.1"/>
    </source>
</evidence>
<dbReference type="PANTHER" id="PTHR23028:SF53">
    <property type="entry name" value="ACYL_TRANSF_3 DOMAIN-CONTAINING PROTEIN"/>
    <property type="match status" value="1"/>
</dbReference>
<feature type="transmembrane region" description="Helical" evidence="1">
    <location>
        <begin position="233"/>
        <end position="250"/>
    </location>
</feature>
<dbReference type="GO" id="GO:0009103">
    <property type="term" value="P:lipopolysaccharide biosynthetic process"/>
    <property type="evidence" value="ECO:0007669"/>
    <property type="project" value="TreeGrafter"/>
</dbReference>
<accession>A0A2T5MIF5</accession>
<feature type="transmembrane region" description="Helical" evidence="1">
    <location>
        <begin position="199"/>
        <end position="221"/>
    </location>
</feature>
<dbReference type="EMBL" id="QANS01000002">
    <property type="protein sequence ID" value="PTU32361.1"/>
    <property type="molecule type" value="Genomic_DNA"/>
</dbReference>
<dbReference type="Pfam" id="PF19040">
    <property type="entry name" value="SGNH"/>
    <property type="match status" value="1"/>
</dbReference>
<evidence type="ECO:0000259" key="3">
    <source>
        <dbReference type="Pfam" id="PF19040"/>
    </source>
</evidence>
<keyword evidence="5" id="KW-1185">Reference proteome</keyword>
<evidence type="ECO:0000256" key="1">
    <source>
        <dbReference type="SAM" id="Phobius"/>
    </source>
</evidence>
<feature type="transmembrane region" description="Helical" evidence="1">
    <location>
        <begin position="357"/>
        <end position="378"/>
    </location>
</feature>
<feature type="transmembrane region" description="Helical" evidence="1">
    <location>
        <begin position="174"/>
        <end position="193"/>
    </location>
</feature>
<dbReference type="InterPro" id="IPR050879">
    <property type="entry name" value="Acyltransferase_3"/>
</dbReference>
<feature type="transmembrane region" description="Helical" evidence="1">
    <location>
        <begin position="21"/>
        <end position="37"/>
    </location>
</feature>
<evidence type="ECO:0000313" key="5">
    <source>
        <dbReference type="Proteomes" id="UP000244248"/>
    </source>
</evidence>
<reference evidence="4 5" key="1">
    <citation type="submission" date="2018-04" db="EMBL/GenBank/DDBJ databases">
        <title>Novel species isolated from glacier.</title>
        <authorList>
            <person name="Liu Q."/>
            <person name="Xin Y.-H."/>
        </authorList>
    </citation>
    <scope>NUCLEOTIDE SEQUENCE [LARGE SCALE GENOMIC DNA]</scope>
    <source>
        <strain evidence="4 5">GT1R17</strain>
    </source>
</reference>
<keyword evidence="1" id="KW-1133">Transmembrane helix</keyword>
<keyword evidence="4" id="KW-0808">Transferase</keyword>
<feature type="transmembrane region" description="Helical" evidence="1">
    <location>
        <begin position="43"/>
        <end position="63"/>
    </location>
</feature>
<protein>
    <submittedName>
        <fullName evidence="4">Acyltransferase</fullName>
    </submittedName>
</protein>
<dbReference type="InterPro" id="IPR043968">
    <property type="entry name" value="SGNH"/>
</dbReference>
<feature type="transmembrane region" description="Helical" evidence="1">
    <location>
        <begin position="287"/>
        <end position="307"/>
    </location>
</feature>
<sequence length="667" mass="74414">MPNSETRNKGISMRYRADVDGLRAVAILPVVLFHAGIDAFSGGYVGVDVFFVISGYLITSILLNDLHSGRFSIASFYERRIRRIFPALFGVLLFTIVVASVIFTPAYFKEFGQSVIATTLFSSNILFWTQAGYFDGPAEMKPLLHTWSLAVEEQFYIFLPLLLWGIYKWGKSRWALYILPLLLVSLLLNIFSVQHYPTAAFFLAPTRVWELLLGSMIALSIVPPITGQALREVASLLGFGMIAWCTVALTDQTPFPGAYALLPCIGAGLIIHAGAETQPAINRLLASRPLVLIGLISYSLYLWHWPLIVFAKYLNIDPLPTWGAIVLIGLSALIATISWRFIEAPFRKKQPGMKRRALFISALSCMGCALIVGLSAYLSDGWRGRFSDEVNALNFPYADLRVNAHGCNKGVSVKKIEAGHACLLGNLNAEKTTVALVGDSHAAMLYEVFDEALRSRGLKGVFFSANRCVPLYGVVSYIKSDCTEIVKAYYDQIAASSDQVLVLMASEWSEYATGYRLGERTRYYLDDLSRETSVAENERTFRRGLQRTIEKLPGKKLVIIEPVPEQLFSNPDLPRYVFLGREPPRLSPEMYLERNAVVRDIFSNALVSSAQSLTLLDPSKYLCDLQQCYAMHSGMPLYFDDNHLTRLGANLLRPLIDQALNKVSINR</sequence>
<feature type="transmembrane region" description="Helical" evidence="1">
    <location>
        <begin position="84"/>
        <end position="108"/>
    </location>
</feature>
<organism evidence="4 5">
    <name type="scientific">Stenotrophobium rhamnosiphilum</name>
    <dbReference type="NCBI Taxonomy" id="2029166"/>
    <lineage>
        <taxon>Bacteria</taxon>
        <taxon>Pseudomonadati</taxon>
        <taxon>Pseudomonadota</taxon>
        <taxon>Gammaproteobacteria</taxon>
        <taxon>Nevskiales</taxon>
        <taxon>Nevskiaceae</taxon>
        <taxon>Stenotrophobium</taxon>
    </lineage>
</organism>
<dbReference type="Pfam" id="PF01757">
    <property type="entry name" value="Acyl_transf_3"/>
    <property type="match status" value="1"/>
</dbReference>
<dbReference type="Proteomes" id="UP000244248">
    <property type="component" value="Unassembled WGS sequence"/>
</dbReference>
<feature type="transmembrane region" description="Helical" evidence="1">
    <location>
        <begin position="147"/>
        <end position="167"/>
    </location>
</feature>
<keyword evidence="1" id="KW-0472">Membrane</keyword>
<dbReference type="AlphaFoldDB" id="A0A2T5MIF5"/>
<keyword evidence="1" id="KW-0812">Transmembrane</keyword>